<accession>A0A6J6WKZ9</accession>
<protein>
    <submittedName>
        <fullName evidence="1">Unannotated protein</fullName>
    </submittedName>
</protein>
<gene>
    <name evidence="1" type="ORF">UFOPK2969_00379</name>
</gene>
<organism evidence="1">
    <name type="scientific">freshwater metagenome</name>
    <dbReference type="NCBI Taxonomy" id="449393"/>
    <lineage>
        <taxon>unclassified sequences</taxon>
        <taxon>metagenomes</taxon>
        <taxon>ecological metagenomes</taxon>
    </lineage>
</organism>
<dbReference type="AlphaFoldDB" id="A0A6J6WKZ9"/>
<reference evidence="1" key="1">
    <citation type="submission" date="2020-05" db="EMBL/GenBank/DDBJ databases">
        <authorList>
            <person name="Chiriac C."/>
            <person name="Salcher M."/>
            <person name="Ghai R."/>
            <person name="Kavagutti S V."/>
        </authorList>
    </citation>
    <scope>NUCLEOTIDE SEQUENCE</scope>
</reference>
<sequence length="105" mass="11648">MLLEVGIDESLYRTNAVGCVIAGNRKGNNIPAERVAEFVSSNLTFPKPVREIPQRSFADVGFIDHACGAFAQCRFGEERCVRTPRHFSDEFDLAARNDFVEIIAG</sequence>
<evidence type="ECO:0000313" key="1">
    <source>
        <dbReference type="EMBL" id="CAB4785440.1"/>
    </source>
</evidence>
<name>A0A6J6WKZ9_9ZZZZ</name>
<proteinExistence type="predicted"/>
<dbReference type="EMBL" id="CAFAAD010000018">
    <property type="protein sequence ID" value="CAB4785440.1"/>
    <property type="molecule type" value="Genomic_DNA"/>
</dbReference>